<sequence length="160" mass="18227">MSFEEESIGTNAASLSIKNKKRIYTIPNHHYCLFLSNVYMYSVPISLGDKYLYLVLAIKDNPIKSEMTVILDLLAYHIVNEYNLSNLKYNVSLNNKQVRILKLLASGITEKAIAIETGLCIDTIKYHKKNIFKKLNSNSTIEAVIKAIKFNIIKVNEINI</sequence>
<evidence type="ECO:0000313" key="4">
    <source>
        <dbReference type="EMBL" id="MBW6411681.1"/>
    </source>
</evidence>
<comment type="caution">
    <text evidence="4">The sequence shown here is derived from an EMBL/GenBank/DDBJ whole genome shotgun (WGS) entry which is preliminary data.</text>
</comment>
<keyword evidence="1" id="KW-0805">Transcription regulation</keyword>
<reference evidence="4 5" key="1">
    <citation type="submission" date="2021-07" db="EMBL/GenBank/DDBJ databases">
        <title>Clostridium weizhouense sp. nov., an anaerobic bacterium isolated from activated sludge of Petroleum wastewater.</title>
        <authorList>
            <person name="Li Q."/>
        </authorList>
    </citation>
    <scope>NUCLEOTIDE SEQUENCE [LARGE SCALE GENOMIC DNA]</scope>
    <source>
        <strain evidence="4 5">YB-6</strain>
    </source>
</reference>
<dbReference type="InterPro" id="IPR016032">
    <property type="entry name" value="Sig_transdc_resp-reg_C-effctor"/>
</dbReference>
<dbReference type="Gene3D" id="3.30.450.40">
    <property type="match status" value="1"/>
</dbReference>
<dbReference type="InterPro" id="IPR036388">
    <property type="entry name" value="WH-like_DNA-bd_sf"/>
</dbReference>
<evidence type="ECO:0000313" key="5">
    <source>
        <dbReference type="Proteomes" id="UP001519921"/>
    </source>
</evidence>
<proteinExistence type="predicted"/>
<evidence type="ECO:0000256" key="2">
    <source>
        <dbReference type="ARBA" id="ARBA00023163"/>
    </source>
</evidence>
<dbReference type="SMART" id="SM00421">
    <property type="entry name" value="HTH_LUXR"/>
    <property type="match status" value="1"/>
</dbReference>
<dbReference type="Proteomes" id="UP001519921">
    <property type="component" value="Unassembled WGS sequence"/>
</dbReference>
<accession>A0ABS7ASP2</accession>
<gene>
    <name evidence="4" type="ORF">KYD98_16490</name>
</gene>
<keyword evidence="2" id="KW-0804">Transcription</keyword>
<dbReference type="CDD" id="cd06170">
    <property type="entry name" value="LuxR_C_like"/>
    <property type="match status" value="1"/>
</dbReference>
<feature type="domain" description="HTH luxR-type" evidence="3">
    <location>
        <begin position="86"/>
        <end position="151"/>
    </location>
</feature>
<dbReference type="InterPro" id="IPR029016">
    <property type="entry name" value="GAF-like_dom_sf"/>
</dbReference>
<dbReference type="Gene3D" id="1.10.10.10">
    <property type="entry name" value="Winged helix-like DNA-binding domain superfamily/Winged helix DNA-binding domain"/>
    <property type="match status" value="1"/>
</dbReference>
<evidence type="ECO:0000259" key="3">
    <source>
        <dbReference type="PROSITE" id="PS50043"/>
    </source>
</evidence>
<name>A0ABS7ASP2_9CLOT</name>
<dbReference type="Pfam" id="PF00196">
    <property type="entry name" value="GerE"/>
    <property type="match status" value="1"/>
</dbReference>
<dbReference type="InterPro" id="IPR000792">
    <property type="entry name" value="Tscrpt_reg_LuxR_C"/>
</dbReference>
<dbReference type="SUPFAM" id="SSF46894">
    <property type="entry name" value="C-terminal effector domain of the bipartite response regulators"/>
    <property type="match status" value="1"/>
</dbReference>
<protein>
    <submittedName>
        <fullName evidence="4">Helix-turn-helix transcriptional regulator</fullName>
    </submittedName>
</protein>
<organism evidence="4 5">
    <name type="scientific">Clostridium weizhouense</name>
    <dbReference type="NCBI Taxonomy" id="2859781"/>
    <lineage>
        <taxon>Bacteria</taxon>
        <taxon>Bacillati</taxon>
        <taxon>Bacillota</taxon>
        <taxon>Clostridia</taxon>
        <taxon>Eubacteriales</taxon>
        <taxon>Clostridiaceae</taxon>
        <taxon>Clostridium</taxon>
    </lineage>
</organism>
<dbReference type="PROSITE" id="PS50043">
    <property type="entry name" value="HTH_LUXR_2"/>
    <property type="match status" value="1"/>
</dbReference>
<evidence type="ECO:0000256" key="1">
    <source>
        <dbReference type="ARBA" id="ARBA00023015"/>
    </source>
</evidence>
<dbReference type="EMBL" id="JAHXPT010000017">
    <property type="protein sequence ID" value="MBW6411681.1"/>
    <property type="molecule type" value="Genomic_DNA"/>
</dbReference>
<dbReference type="RefSeq" id="WP_219781145.1">
    <property type="nucleotide sequence ID" value="NZ_JAHXPT010000017.1"/>
</dbReference>
<keyword evidence="5" id="KW-1185">Reference proteome</keyword>
<dbReference type="PRINTS" id="PR00038">
    <property type="entry name" value="HTHLUXR"/>
</dbReference>